<organism evidence="1 2">
    <name type="scientific">Artomyces pyxidatus</name>
    <dbReference type="NCBI Taxonomy" id="48021"/>
    <lineage>
        <taxon>Eukaryota</taxon>
        <taxon>Fungi</taxon>
        <taxon>Dikarya</taxon>
        <taxon>Basidiomycota</taxon>
        <taxon>Agaricomycotina</taxon>
        <taxon>Agaricomycetes</taxon>
        <taxon>Russulales</taxon>
        <taxon>Auriscalpiaceae</taxon>
        <taxon>Artomyces</taxon>
    </lineage>
</organism>
<comment type="caution">
    <text evidence="1">The sequence shown here is derived from an EMBL/GenBank/DDBJ whole genome shotgun (WGS) entry which is preliminary data.</text>
</comment>
<sequence>MNTRNEVIVQLPYNTNIEPVLGVHKWSQFLKKWVRNPNAVSYVFEYNYRMNGDPAKHSWREWMTSEIPIPDHVFAQPYPAPSWAAPPPSLINLSLPLPKSRERTPTPKPETELDGVKQEVKAEDPFWDIPYEPSEALRREFELMAARNAENAAGPSVKQETDIKPDISDSYEPSQELQQEFEKYMNPRTTPGPSVKEDPDSKARIAQQIYEPSQDLLTEFEKYTRSQAGPSTANPTVKEDPEAQPRQTSQIRPTFIKPEPVDDDRVPPMPAEPSYSGYRSTQPSGLPPITVKREPMHAGIPSLPPKPVYGTDPRADPRVPLRPGAFPSFKKNKRPLSGDNQEPEKRVKSEHS</sequence>
<proteinExistence type="predicted"/>
<evidence type="ECO:0000313" key="1">
    <source>
        <dbReference type="EMBL" id="KAI0068980.1"/>
    </source>
</evidence>
<reference evidence="1" key="2">
    <citation type="journal article" date="2022" name="New Phytol.">
        <title>Evolutionary transition to the ectomycorrhizal habit in the genomes of a hyperdiverse lineage of mushroom-forming fungi.</title>
        <authorList>
            <person name="Looney B."/>
            <person name="Miyauchi S."/>
            <person name="Morin E."/>
            <person name="Drula E."/>
            <person name="Courty P.E."/>
            <person name="Kohler A."/>
            <person name="Kuo A."/>
            <person name="LaButti K."/>
            <person name="Pangilinan J."/>
            <person name="Lipzen A."/>
            <person name="Riley R."/>
            <person name="Andreopoulos W."/>
            <person name="He G."/>
            <person name="Johnson J."/>
            <person name="Nolan M."/>
            <person name="Tritt A."/>
            <person name="Barry K.W."/>
            <person name="Grigoriev I.V."/>
            <person name="Nagy L.G."/>
            <person name="Hibbett D."/>
            <person name="Henrissat B."/>
            <person name="Matheny P.B."/>
            <person name="Labbe J."/>
            <person name="Martin F.M."/>
        </authorList>
    </citation>
    <scope>NUCLEOTIDE SEQUENCE</scope>
    <source>
        <strain evidence="1">HHB10654</strain>
    </source>
</reference>
<accession>A0ACB8TKT1</accession>
<dbReference type="Proteomes" id="UP000814140">
    <property type="component" value="Unassembled WGS sequence"/>
</dbReference>
<reference evidence="1" key="1">
    <citation type="submission" date="2021-03" db="EMBL/GenBank/DDBJ databases">
        <authorList>
            <consortium name="DOE Joint Genome Institute"/>
            <person name="Ahrendt S."/>
            <person name="Looney B.P."/>
            <person name="Miyauchi S."/>
            <person name="Morin E."/>
            <person name="Drula E."/>
            <person name="Courty P.E."/>
            <person name="Chicoki N."/>
            <person name="Fauchery L."/>
            <person name="Kohler A."/>
            <person name="Kuo A."/>
            <person name="Labutti K."/>
            <person name="Pangilinan J."/>
            <person name="Lipzen A."/>
            <person name="Riley R."/>
            <person name="Andreopoulos W."/>
            <person name="He G."/>
            <person name="Johnson J."/>
            <person name="Barry K.W."/>
            <person name="Grigoriev I.V."/>
            <person name="Nagy L."/>
            <person name="Hibbett D."/>
            <person name="Henrissat B."/>
            <person name="Matheny P.B."/>
            <person name="Labbe J."/>
            <person name="Martin F."/>
        </authorList>
    </citation>
    <scope>NUCLEOTIDE SEQUENCE</scope>
    <source>
        <strain evidence="1">HHB10654</strain>
    </source>
</reference>
<name>A0ACB8TKT1_9AGAM</name>
<evidence type="ECO:0000313" key="2">
    <source>
        <dbReference type="Proteomes" id="UP000814140"/>
    </source>
</evidence>
<dbReference type="EMBL" id="MU277187">
    <property type="protein sequence ID" value="KAI0068980.1"/>
    <property type="molecule type" value="Genomic_DNA"/>
</dbReference>
<protein>
    <submittedName>
        <fullName evidence="1">Uncharacterized protein</fullName>
    </submittedName>
</protein>
<keyword evidence="2" id="KW-1185">Reference proteome</keyword>
<gene>
    <name evidence="1" type="ORF">BV25DRAFT_1817903</name>
</gene>